<comment type="similarity">
    <text evidence="3 7">Belongs to the NAD(P)-dependent epimerase/dehydratase family. dTDP-glucose dehydratase subfamily.</text>
</comment>
<evidence type="ECO:0000256" key="7">
    <source>
        <dbReference type="RuleBase" id="RU004473"/>
    </source>
</evidence>
<dbReference type="Proteomes" id="UP000291106">
    <property type="component" value="Chromosome"/>
</dbReference>
<dbReference type="SUPFAM" id="SSF51735">
    <property type="entry name" value="NAD(P)-binding Rossmann-fold domains"/>
    <property type="match status" value="1"/>
</dbReference>
<dbReference type="AlphaFoldDB" id="A0A411PEF7"/>
<protein>
    <recommendedName>
        <fullName evidence="4 7">dTDP-glucose 4,6-dehydratase</fullName>
        <ecNumber evidence="4 7">4.2.1.46</ecNumber>
    </recommendedName>
</protein>
<feature type="domain" description="NAD(P)-binding" evidence="8">
    <location>
        <begin position="7"/>
        <end position="342"/>
    </location>
</feature>
<comment type="catalytic activity">
    <reaction evidence="1 7">
        <text>dTDP-alpha-D-glucose = dTDP-4-dehydro-6-deoxy-alpha-D-glucose + H2O</text>
        <dbReference type="Rhea" id="RHEA:17221"/>
        <dbReference type="ChEBI" id="CHEBI:15377"/>
        <dbReference type="ChEBI" id="CHEBI:57477"/>
        <dbReference type="ChEBI" id="CHEBI:57649"/>
        <dbReference type="EC" id="4.2.1.46"/>
    </reaction>
</comment>
<dbReference type="InterPro" id="IPR016040">
    <property type="entry name" value="NAD(P)-bd_dom"/>
</dbReference>
<keyword evidence="6 7" id="KW-0456">Lyase</keyword>
<keyword evidence="5" id="KW-0520">NAD</keyword>
<dbReference type="InterPro" id="IPR005888">
    <property type="entry name" value="dTDP_Gluc_deHydtase"/>
</dbReference>
<accession>A0A411PEF7</accession>
<dbReference type="EC" id="4.2.1.46" evidence="4 7"/>
<evidence type="ECO:0000256" key="4">
    <source>
        <dbReference type="ARBA" id="ARBA00011990"/>
    </source>
</evidence>
<keyword evidence="10" id="KW-1185">Reference proteome</keyword>
<evidence type="ECO:0000259" key="8">
    <source>
        <dbReference type="Pfam" id="PF16363"/>
    </source>
</evidence>
<name>A0A411PEF7_9GAMM</name>
<dbReference type="GO" id="GO:0009225">
    <property type="term" value="P:nucleotide-sugar metabolic process"/>
    <property type="evidence" value="ECO:0007669"/>
    <property type="project" value="InterPro"/>
</dbReference>
<dbReference type="NCBIfam" id="TIGR01181">
    <property type="entry name" value="dTDP_gluc_dehyt"/>
    <property type="match status" value="1"/>
</dbReference>
<dbReference type="RefSeq" id="WP_130597852.1">
    <property type="nucleotide sequence ID" value="NZ_CP036200.1"/>
</dbReference>
<evidence type="ECO:0000313" key="9">
    <source>
        <dbReference type="EMBL" id="QBF81878.1"/>
    </source>
</evidence>
<dbReference type="InterPro" id="IPR036291">
    <property type="entry name" value="NAD(P)-bd_dom_sf"/>
</dbReference>
<evidence type="ECO:0000256" key="1">
    <source>
        <dbReference type="ARBA" id="ARBA00001539"/>
    </source>
</evidence>
<dbReference type="Pfam" id="PF16363">
    <property type="entry name" value="GDP_Man_Dehyd"/>
    <property type="match status" value="1"/>
</dbReference>
<dbReference type="CDD" id="cd05246">
    <property type="entry name" value="dTDP_GD_SDR_e"/>
    <property type="match status" value="1"/>
</dbReference>
<evidence type="ECO:0000256" key="5">
    <source>
        <dbReference type="ARBA" id="ARBA00023027"/>
    </source>
</evidence>
<dbReference type="Gene3D" id="3.90.25.10">
    <property type="entry name" value="UDP-galactose 4-epimerase, domain 1"/>
    <property type="match status" value="1"/>
</dbReference>
<dbReference type="GO" id="GO:0008460">
    <property type="term" value="F:dTDP-glucose 4,6-dehydratase activity"/>
    <property type="evidence" value="ECO:0007669"/>
    <property type="project" value="UniProtKB-EC"/>
</dbReference>
<sequence length="366" mass="41365">METRKILVTGGAGFIGSNFVHYWLRKNPQDKLIVLDALTYAGNLNNLSHIDCDNFIFVQGDINDTKLVEQLLIEHHLNTIVHFAAESHVDRSILGPDAFIETNILGTHSLLKAAKKIWIDVPQENGDPIKAHRFHHVSTDEVYGSLEKDASGFTEKHAYEPNSPYSASKAASDHLVRAYHHTYGLEVTTSNCSNNYGPFHFPEKLIPLVITNILQNKALPIYGDGLQIRDWLFVEDHARAIELVLDKGDVGQTYNIGGNNEWANIDIVKLICDRVNARFSHNPSLARKFPNALEAIKGSSENLISYVTDRAGHDRRYAIDAQKVQDELGFEPEHSFETGFDKTLDWFLENTLWWQQILDGSYQDNT</sequence>
<comment type="cofactor">
    <cofactor evidence="2 7">
        <name>NAD(+)</name>
        <dbReference type="ChEBI" id="CHEBI:57540"/>
    </cofactor>
</comment>
<evidence type="ECO:0000313" key="10">
    <source>
        <dbReference type="Proteomes" id="UP000291106"/>
    </source>
</evidence>
<dbReference type="EMBL" id="CP036200">
    <property type="protein sequence ID" value="QBF81878.1"/>
    <property type="molecule type" value="Genomic_DNA"/>
</dbReference>
<dbReference type="OrthoDB" id="9803010at2"/>
<proteinExistence type="inferred from homology"/>
<dbReference type="KEGG" id="smai:EXU30_03560"/>
<dbReference type="Gene3D" id="3.40.50.720">
    <property type="entry name" value="NAD(P)-binding Rossmann-like Domain"/>
    <property type="match status" value="1"/>
</dbReference>
<evidence type="ECO:0000256" key="6">
    <source>
        <dbReference type="ARBA" id="ARBA00023239"/>
    </source>
</evidence>
<organism evidence="9 10">
    <name type="scientific">Shewanella maritima</name>
    <dbReference type="NCBI Taxonomy" id="2520507"/>
    <lineage>
        <taxon>Bacteria</taxon>
        <taxon>Pseudomonadati</taxon>
        <taxon>Pseudomonadota</taxon>
        <taxon>Gammaproteobacteria</taxon>
        <taxon>Alteromonadales</taxon>
        <taxon>Shewanellaceae</taxon>
        <taxon>Shewanella</taxon>
    </lineage>
</organism>
<gene>
    <name evidence="9" type="primary">rfbB</name>
    <name evidence="9" type="ORF">EXU30_03560</name>
</gene>
<evidence type="ECO:0000256" key="2">
    <source>
        <dbReference type="ARBA" id="ARBA00001911"/>
    </source>
</evidence>
<evidence type="ECO:0000256" key="3">
    <source>
        <dbReference type="ARBA" id="ARBA00008178"/>
    </source>
</evidence>
<reference evidence="9 10" key="1">
    <citation type="submission" date="2019-02" db="EMBL/GenBank/DDBJ databases">
        <title>Shewanella sp. D4-2 isolated from Dokdo Island.</title>
        <authorList>
            <person name="Baek K."/>
        </authorList>
    </citation>
    <scope>NUCLEOTIDE SEQUENCE [LARGE SCALE GENOMIC DNA]</scope>
    <source>
        <strain evidence="9 10">D4-2</strain>
    </source>
</reference>
<dbReference type="PANTHER" id="PTHR43000">
    <property type="entry name" value="DTDP-D-GLUCOSE 4,6-DEHYDRATASE-RELATED"/>
    <property type="match status" value="1"/>
</dbReference>